<protein>
    <submittedName>
        <fullName evidence="1">Uncharacterized protein</fullName>
    </submittedName>
</protein>
<sequence>MQTTANFEMLVPLVINQGSSSNFCRP</sequence>
<organism evidence="1">
    <name type="scientific">Anguilla anguilla</name>
    <name type="common">European freshwater eel</name>
    <name type="synonym">Muraena anguilla</name>
    <dbReference type="NCBI Taxonomy" id="7936"/>
    <lineage>
        <taxon>Eukaryota</taxon>
        <taxon>Metazoa</taxon>
        <taxon>Chordata</taxon>
        <taxon>Craniata</taxon>
        <taxon>Vertebrata</taxon>
        <taxon>Euteleostomi</taxon>
        <taxon>Actinopterygii</taxon>
        <taxon>Neopterygii</taxon>
        <taxon>Teleostei</taxon>
        <taxon>Anguilliformes</taxon>
        <taxon>Anguillidae</taxon>
        <taxon>Anguilla</taxon>
    </lineage>
</organism>
<dbReference type="AlphaFoldDB" id="A0A0E9WCM6"/>
<reference evidence="1" key="1">
    <citation type="submission" date="2014-11" db="EMBL/GenBank/DDBJ databases">
        <authorList>
            <person name="Amaro Gonzalez C."/>
        </authorList>
    </citation>
    <scope>NUCLEOTIDE SEQUENCE</scope>
</reference>
<accession>A0A0E9WCM6</accession>
<name>A0A0E9WCM6_ANGAN</name>
<reference evidence="1" key="2">
    <citation type="journal article" date="2015" name="Fish Shellfish Immunol.">
        <title>Early steps in the European eel (Anguilla anguilla)-Vibrio vulnificus interaction in the gills: Role of the RtxA13 toxin.</title>
        <authorList>
            <person name="Callol A."/>
            <person name="Pajuelo D."/>
            <person name="Ebbesson L."/>
            <person name="Teles M."/>
            <person name="MacKenzie S."/>
            <person name="Amaro C."/>
        </authorList>
    </citation>
    <scope>NUCLEOTIDE SEQUENCE</scope>
</reference>
<proteinExistence type="predicted"/>
<evidence type="ECO:0000313" key="1">
    <source>
        <dbReference type="EMBL" id="JAH88112.1"/>
    </source>
</evidence>
<dbReference type="EMBL" id="GBXM01020465">
    <property type="protein sequence ID" value="JAH88112.1"/>
    <property type="molecule type" value="Transcribed_RNA"/>
</dbReference>